<evidence type="ECO:0000313" key="4">
    <source>
        <dbReference type="EMBL" id="KAA3766273.1"/>
    </source>
</evidence>
<feature type="transmembrane region" description="Helical" evidence="1">
    <location>
        <begin position="272"/>
        <end position="293"/>
    </location>
</feature>
<name>A0A7J4XK64_9BACE</name>
<dbReference type="GeneID" id="93118456"/>
<evidence type="ECO:0000259" key="3">
    <source>
        <dbReference type="Pfam" id="PF25221"/>
    </source>
</evidence>
<keyword evidence="1" id="KW-1133">Transmembrane helix</keyword>
<feature type="transmembrane region" description="Helical" evidence="1">
    <location>
        <begin position="21"/>
        <end position="41"/>
    </location>
</feature>
<dbReference type="Pfam" id="PF25221">
    <property type="entry name" value="5TMH_Lnb"/>
    <property type="match status" value="1"/>
</dbReference>
<feature type="domain" description="Lnb N-terminal periplasmic" evidence="2">
    <location>
        <begin position="53"/>
        <end position="176"/>
    </location>
</feature>
<dbReference type="Proteomes" id="UP000422221">
    <property type="component" value="Unassembled WGS sequence"/>
</dbReference>
<dbReference type="RefSeq" id="WP_005933457.1">
    <property type="nucleotide sequence ID" value="NZ_CABKSE010000003.1"/>
</dbReference>
<feature type="transmembrane region" description="Helical" evidence="1">
    <location>
        <begin position="360"/>
        <end position="376"/>
    </location>
</feature>
<reference evidence="4 5" key="1">
    <citation type="journal article" date="2019" name="Nat. Med.">
        <title>A library of human gut bacterial isolates paired with longitudinal multiomics data enables mechanistic microbiome research.</title>
        <authorList>
            <person name="Poyet M."/>
            <person name="Groussin M."/>
            <person name="Gibbons S.M."/>
            <person name="Avila-Pacheco J."/>
            <person name="Jiang X."/>
            <person name="Kearney S.M."/>
            <person name="Perrotta A.R."/>
            <person name="Berdy B."/>
            <person name="Zhao S."/>
            <person name="Lieberman T.D."/>
            <person name="Swanson P.K."/>
            <person name="Smith M."/>
            <person name="Roesemann S."/>
            <person name="Alexander J.E."/>
            <person name="Rich S.A."/>
            <person name="Livny J."/>
            <person name="Vlamakis H."/>
            <person name="Clish C."/>
            <person name="Bullock K."/>
            <person name="Deik A."/>
            <person name="Scott J."/>
            <person name="Pierce K.A."/>
            <person name="Xavier R.J."/>
            <person name="Alm E.J."/>
        </authorList>
    </citation>
    <scope>NUCLEOTIDE SEQUENCE [LARGE SCALE GENOMIC DNA]</scope>
    <source>
        <strain evidence="4 5">BIOML-A10</strain>
    </source>
</reference>
<evidence type="ECO:0000259" key="2">
    <source>
        <dbReference type="Pfam" id="PF13387"/>
    </source>
</evidence>
<evidence type="ECO:0000313" key="5">
    <source>
        <dbReference type="Proteomes" id="UP000422221"/>
    </source>
</evidence>
<dbReference type="InterPro" id="IPR057436">
    <property type="entry name" value="5TMH_Lnb"/>
</dbReference>
<keyword evidence="1" id="KW-0812">Transmembrane</keyword>
<accession>A0A7J4XK64</accession>
<dbReference type="InterPro" id="IPR025178">
    <property type="entry name" value="Lnb_N"/>
</dbReference>
<feature type="domain" description="Lnb-like transmembrane" evidence="3">
    <location>
        <begin position="277"/>
        <end position="401"/>
    </location>
</feature>
<comment type="caution">
    <text evidence="4">The sequence shown here is derived from an EMBL/GenBank/DDBJ whole genome shotgun (WGS) entry which is preliminary data.</text>
</comment>
<protein>
    <submittedName>
        <fullName evidence="4">DUF4105 domain-containing protein</fullName>
    </submittedName>
</protein>
<evidence type="ECO:0000256" key="1">
    <source>
        <dbReference type="SAM" id="Phobius"/>
    </source>
</evidence>
<gene>
    <name evidence="4" type="ORF">F3F73_08910</name>
</gene>
<feature type="transmembrane region" description="Helical" evidence="1">
    <location>
        <begin position="382"/>
        <end position="400"/>
    </location>
</feature>
<organism evidence="4 5">
    <name type="scientific">Bacteroides salyersiae</name>
    <dbReference type="NCBI Taxonomy" id="291644"/>
    <lineage>
        <taxon>Bacteria</taxon>
        <taxon>Pseudomonadati</taxon>
        <taxon>Bacteroidota</taxon>
        <taxon>Bacteroidia</taxon>
        <taxon>Bacteroidales</taxon>
        <taxon>Bacteroidaceae</taxon>
        <taxon>Bacteroides</taxon>
    </lineage>
</organism>
<keyword evidence="1" id="KW-0472">Membrane</keyword>
<proteinExistence type="predicted"/>
<dbReference type="AlphaFoldDB" id="A0A7J4XK64"/>
<dbReference type="EMBL" id="VWMK01000007">
    <property type="protein sequence ID" value="KAA3766273.1"/>
    <property type="molecule type" value="Genomic_DNA"/>
</dbReference>
<feature type="transmembrane region" description="Helical" evidence="1">
    <location>
        <begin position="328"/>
        <end position="348"/>
    </location>
</feature>
<dbReference type="Pfam" id="PF13387">
    <property type="entry name" value="Lnb_N"/>
    <property type="match status" value="1"/>
</dbReference>
<feature type="transmembrane region" description="Helical" evidence="1">
    <location>
        <begin position="305"/>
        <end position="322"/>
    </location>
</feature>
<sequence>MEFDFYNHPQLRIDMSYKSTLFKALFFTLAILPIILSAQSISLPQLSEKAFVSVITCSATPDYEGGFGHSALRIQDATLNIDVIFNFGSYSDKQSFFAYKILQGTVISYLDGEPFKKFADRYKNDGRGINEYYLNISKEQKQSLWEELNRILISGDRFYKFKVPTNNCSTQLRDVLFKQCKWDKDAFQVNNINQTYRDIEQSDPLQNSWLHLLFNVVIGPKADDPISLYQAAFNPGGLIELLKEVRQNNEPILMASHKICSPTVFKQAPNTAITQSFFSLLLLIACILSYLQLKKGKQYIWFDRLLFFLSGIFGCLLISLIITSEIELVNSNCNILWALPTNLMLAFVFKRNSTAKWIKIWLSLTCLSLLAFPISVVISGQIIPIEIYLFAATIFIRILSDLKTYI</sequence>